<dbReference type="Proteomes" id="UP000055024">
    <property type="component" value="Unassembled WGS sequence"/>
</dbReference>
<gene>
    <name evidence="2" type="ORF">T11_2269</name>
</gene>
<dbReference type="OrthoDB" id="5919867at2759"/>
<dbReference type="EMBL" id="JYDP01000285">
    <property type="protein sequence ID" value="KRZ01477.1"/>
    <property type="molecule type" value="Genomic_DNA"/>
</dbReference>
<feature type="domain" description="DUF7041" evidence="1">
    <location>
        <begin position="25"/>
        <end position="102"/>
    </location>
</feature>
<evidence type="ECO:0000313" key="3">
    <source>
        <dbReference type="Proteomes" id="UP000055024"/>
    </source>
</evidence>
<accession>A0A0V1GTS8</accession>
<organism evidence="2 3">
    <name type="scientific">Trichinella zimbabwensis</name>
    <dbReference type="NCBI Taxonomy" id="268475"/>
    <lineage>
        <taxon>Eukaryota</taxon>
        <taxon>Metazoa</taxon>
        <taxon>Ecdysozoa</taxon>
        <taxon>Nematoda</taxon>
        <taxon>Enoplea</taxon>
        <taxon>Dorylaimia</taxon>
        <taxon>Trichinellida</taxon>
        <taxon>Trichinellidae</taxon>
        <taxon>Trichinella</taxon>
    </lineage>
</organism>
<proteinExistence type="predicted"/>
<dbReference type="AlphaFoldDB" id="A0A0V1GTS8"/>
<reference evidence="2 3" key="1">
    <citation type="submission" date="2015-01" db="EMBL/GenBank/DDBJ databases">
        <title>Evolution of Trichinella species and genotypes.</title>
        <authorList>
            <person name="Korhonen P.K."/>
            <person name="Edoardo P."/>
            <person name="Giuseppe L.R."/>
            <person name="Gasser R.B."/>
        </authorList>
    </citation>
    <scope>NUCLEOTIDE SEQUENCE [LARGE SCALE GENOMIC DNA]</scope>
    <source>
        <strain evidence="2">ISS1029</strain>
    </source>
</reference>
<evidence type="ECO:0000259" key="1">
    <source>
        <dbReference type="Pfam" id="PF23055"/>
    </source>
</evidence>
<protein>
    <recommendedName>
        <fullName evidence="1">DUF7041 domain-containing protein</fullName>
    </recommendedName>
</protein>
<sequence>MPPRRNMNNAGHPLINLVSTTLTVLTFNAADPEIWFLPLDLFFQPQHVVGESSKLHMVITAMPDEGQLCLKCTSQTQNQRILQALMNKELNDDKPSQFLRRIQLLFSGGSDDIARQLFLSKLPVHSHGPCILPRSAVDGMGRDNGSFESHFERLESLFDKFLQCHDHPAADHRHTGCSRRSPSPSTRWLSPKVRPTLFVGKRHRRTTLTAHVSPKISSRCLHTMDKISERRFLTDTAAAVSMLPVTRSQKQQAGLASNQPILQAINVTLVSHLGKKTITVQLADLAAWT</sequence>
<evidence type="ECO:0000313" key="2">
    <source>
        <dbReference type="EMBL" id="KRZ01477.1"/>
    </source>
</evidence>
<dbReference type="Pfam" id="PF23055">
    <property type="entry name" value="DUF7041"/>
    <property type="match status" value="1"/>
</dbReference>
<comment type="caution">
    <text evidence="2">The sequence shown here is derived from an EMBL/GenBank/DDBJ whole genome shotgun (WGS) entry which is preliminary data.</text>
</comment>
<name>A0A0V1GTS8_9BILA</name>
<keyword evidence="3" id="KW-1185">Reference proteome</keyword>
<dbReference type="InterPro" id="IPR055469">
    <property type="entry name" value="DUF7041"/>
</dbReference>